<protein>
    <submittedName>
        <fullName evidence="3">Uncharacterized protein</fullName>
    </submittedName>
</protein>
<proteinExistence type="predicted"/>
<feature type="region of interest" description="Disordered" evidence="2">
    <location>
        <begin position="825"/>
        <end position="854"/>
    </location>
</feature>
<feature type="compositionally biased region" description="Polar residues" evidence="2">
    <location>
        <begin position="237"/>
        <end position="253"/>
    </location>
</feature>
<evidence type="ECO:0000256" key="2">
    <source>
        <dbReference type="SAM" id="MobiDB-lite"/>
    </source>
</evidence>
<evidence type="ECO:0000313" key="4">
    <source>
        <dbReference type="Proteomes" id="UP000785679"/>
    </source>
</evidence>
<keyword evidence="4" id="KW-1185">Reference proteome</keyword>
<dbReference type="EMBL" id="RRYP01003595">
    <property type="protein sequence ID" value="TNV83658.1"/>
    <property type="molecule type" value="Genomic_DNA"/>
</dbReference>
<evidence type="ECO:0000256" key="1">
    <source>
        <dbReference type="SAM" id="Coils"/>
    </source>
</evidence>
<feature type="coiled-coil region" evidence="1">
    <location>
        <begin position="787"/>
        <end position="819"/>
    </location>
</feature>
<comment type="caution">
    <text evidence="3">The sequence shown here is derived from an EMBL/GenBank/DDBJ whole genome shotgun (WGS) entry which is preliminary data.</text>
</comment>
<name>A0A8J8T702_HALGN</name>
<gene>
    <name evidence="3" type="ORF">FGO68_gene12243</name>
</gene>
<reference evidence="3" key="1">
    <citation type="submission" date="2019-06" db="EMBL/GenBank/DDBJ databases">
        <authorList>
            <person name="Zheng W."/>
        </authorList>
    </citation>
    <scope>NUCLEOTIDE SEQUENCE</scope>
    <source>
        <strain evidence="3">QDHG01</strain>
    </source>
</reference>
<dbReference type="OrthoDB" id="10680351at2759"/>
<feature type="region of interest" description="Disordered" evidence="2">
    <location>
        <begin position="221"/>
        <end position="274"/>
    </location>
</feature>
<organism evidence="3 4">
    <name type="scientific">Halteria grandinella</name>
    <dbReference type="NCBI Taxonomy" id="5974"/>
    <lineage>
        <taxon>Eukaryota</taxon>
        <taxon>Sar</taxon>
        <taxon>Alveolata</taxon>
        <taxon>Ciliophora</taxon>
        <taxon>Intramacronucleata</taxon>
        <taxon>Spirotrichea</taxon>
        <taxon>Stichotrichia</taxon>
        <taxon>Sporadotrichida</taxon>
        <taxon>Halteriidae</taxon>
        <taxon>Halteria</taxon>
    </lineage>
</organism>
<keyword evidence="1" id="KW-0175">Coiled coil</keyword>
<evidence type="ECO:0000313" key="3">
    <source>
        <dbReference type="EMBL" id="TNV83658.1"/>
    </source>
</evidence>
<accession>A0A8J8T702</accession>
<dbReference type="Proteomes" id="UP000785679">
    <property type="component" value="Unassembled WGS sequence"/>
</dbReference>
<feature type="coiled-coil region" evidence="1">
    <location>
        <begin position="670"/>
        <end position="744"/>
    </location>
</feature>
<sequence length="873" mass="99645">MYRSKDQIIIKMLMDSAFEKLVHSKDQHLKQLLHPREEAHKHLDKQKNAQQNFYDDSSDSNQAKENAYKEEFLKQLKLVDPHTQQLQQHLQQQNKAYSGHSFTRQSISITDQNALHYALFQEKSPIEAYYETFNLRPPSKDMQKATLGVDQLINEDDKQRIRNVQGQIRQYLEEITEEGNPTDGLLTSKMQKSLAQTLSEEMTAFSRRLIERKEKEKIQDLANTSNLALPGGDTSKSRVNTNVTHQSNLSTENARGRISSFNHGGGGSPDNSPFFAETDPQWLAKKDELMAKFERIRLSRTSGPTSDFSLLATTPSSITIEDIISLPLKKSLAPPKETIHSKKNQLQISLNINTPAQDQDGLLRQRHLNKFVRSVIGEDRHQMMMRDIEKWVQERDFKGDALVEVASADVFRDIGPLCGELECASEIERTKEGKRIQRLYLKSYLEQKKNNRKSNRLQQELLSSCLNEEQYLLSLSNIVPLSKFIETPRFEETEPISPEKLRYLDPHSDMLSHVSHAHSDTSFLSDLPNPHSFHLNDSSYYQRANPNPQPLEGLTTTTANNMTTTTEGDLNNMILDFKDTLKPTAAQQQKIKVDSQNNVLAGLTESQLKLELITKFKGMGGALVAQENPVKEVNNASLKQLQQITQPLQHSPSILLPEYEKEIVKRLKVIEDFKQAKRQLEKNAEAITAAQKSENPKIRKLVGQSTAAQTQQLKNIERMRVELNKRMEQNMGEIMKVLDDMERDGSGSKETLFTMEDEDEGGKVISTETILRASAIATEDVDETLKARFLARLVKEYRKNRERAKQEQLREQMEQEIQANIFNRFPSLNTGPSLSPEKHKKNTSRGGDSKIKQNIFEGSFSMSKGYGVTRKIR</sequence>
<dbReference type="AlphaFoldDB" id="A0A8J8T702"/>